<evidence type="ECO:0000313" key="1">
    <source>
        <dbReference type="EMBL" id="MFC2992890.1"/>
    </source>
</evidence>
<accession>A0ABV7B9K7</accession>
<dbReference type="EMBL" id="JBHRSQ010000017">
    <property type="protein sequence ID" value="MFC2992890.1"/>
    <property type="molecule type" value="Genomic_DNA"/>
</dbReference>
<gene>
    <name evidence="1" type="ORF">ACFODV_12680</name>
</gene>
<dbReference type="RefSeq" id="WP_379760006.1">
    <property type="nucleotide sequence ID" value="NZ_JBHRSQ010000017.1"/>
</dbReference>
<name>A0ABV7B9K7_9GAMM</name>
<organism evidence="1 2">
    <name type="scientific">Halomonas tibetensis</name>
    <dbReference type="NCBI Taxonomy" id="2259590"/>
    <lineage>
        <taxon>Bacteria</taxon>
        <taxon>Pseudomonadati</taxon>
        <taxon>Pseudomonadota</taxon>
        <taxon>Gammaproteobacteria</taxon>
        <taxon>Oceanospirillales</taxon>
        <taxon>Halomonadaceae</taxon>
        <taxon>Halomonas</taxon>
    </lineage>
</organism>
<protein>
    <submittedName>
        <fullName evidence="1">Preprotein translocase subunit YajC</fullName>
    </submittedName>
</protein>
<reference evidence="2" key="1">
    <citation type="journal article" date="2019" name="Int. J. Syst. Evol. Microbiol.">
        <title>The Global Catalogue of Microorganisms (GCM) 10K type strain sequencing project: providing services to taxonomists for standard genome sequencing and annotation.</title>
        <authorList>
            <consortium name="The Broad Institute Genomics Platform"/>
            <consortium name="The Broad Institute Genome Sequencing Center for Infectious Disease"/>
            <person name="Wu L."/>
            <person name="Ma J."/>
        </authorList>
    </citation>
    <scope>NUCLEOTIDE SEQUENCE [LARGE SCALE GENOMIC DNA]</scope>
    <source>
        <strain evidence="2">KCTC 52660</strain>
    </source>
</reference>
<comment type="caution">
    <text evidence="1">The sequence shown here is derived from an EMBL/GenBank/DDBJ whole genome shotgun (WGS) entry which is preliminary data.</text>
</comment>
<keyword evidence="2" id="KW-1185">Reference proteome</keyword>
<proteinExistence type="predicted"/>
<dbReference type="Proteomes" id="UP001595386">
    <property type="component" value="Unassembled WGS sequence"/>
</dbReference>
<evidence type="ECO:0000313" key="2">
    <source>
        <dbReference type="Proteomes" id="UP001595386"/>
    </source>
</evidence>
<sequence>MTWLFILFILLLVVSPVMWLKPSPRQRRVSALRTAAIKTGLTVKLEKPPLHGIDTAMPVYRWGYPQSRPGPDFALVRDDHASAALKSFAYGWRWRWEPLRPLPNELESRLKALLERLPQDAIVVQSHRHALALWWWESQDFSRFSTYLADFEGLRDGLAGRPDDTAVAVPLGQPKV</sequence>